<keyword evidence="4" id="KW-0597">Phosphoprotein</keyword>
<dbReference type="CDD" id="cd17536">
    <property type="entry name" value="REC_YesN-like"/>
    <property type="match status" value="1"/>
</dbReference>
<dbReference type="PROSITE" id="PS00041">
    <property type="entry name" value="HTH_ARAC_FAMILY_1"/>
    <property type="match status" value="1"/>
</dbReference>
<dbReference type="Pfam" id="PF12833">
    <property type="entry name" value="HTH_18"/>
    <property type="match status" value="1"/>
</dbReference>
<evidence type="ECO:0000259" key="6">
    <source>
        <dbReference type="PROSITE" id="PS50110"/>
    </source>
</evidence>
<keyword evidence="3" id="KW-0804">Transcription</keyword>
<evidence type="ECO:0000256" key="1">
    <source>
        <dbReference type="ARBA" id="ARBA00023015"/>
    </source>
</evidence>
<feature type="domain" description="HTH araC/xylS-type" evidence="5">
    <location>
        <begin position="440"/>
        <end position="539"/>
    </location>
</feature>
<dbReference type="Proteomes" id="UP001649230">
    <property type="component" value="Chromosome"/>
</dbReference>
<accession>A0ABY3SFN9</accession>
<dbReference type="InterPro" id="IPR018060">
    <property type="entry name" value="HTH_AraC"/>
</dbReference>
<keyword evidence="2" id="KW-0238">DNA-binding</keyword>
<keyword evidence="1" id="KW-0805">Transcription regulation</keyword>
<name>A0ABY3SFN9_9BACL</name>
<dbReference type="SUPFAM" id="SSF52172">
    <property type="entry name" value="CheY-like"/>
    <property type="match status" value="1"/>
</dbReference>
<dbReference type="PROSITE" id="PS50110">
    <property type="entry name" value="RESPONSE_REGULATORY"/>
    <property type="match status" value="1"/>
</dbReference>
<evidence type="ECO:0000256" key="3">
    <source>
        <dbReference type="ARBA" id="ARBA00023163"/>
    </source>
</evidence>
<dbReference type="InterPro" id="IPR041522">
    <property type="entry name" value="CdaR_GGDEF"/>
</dbReference>
<protein>
    <submittedName>
        <fullName evidence="7">Response regulator</fullName>
    </submittedName>
</protein>
<dbReference type="InterPro" id="IPR020449">
    <property type="entry name" value="Tscrpt_reg_AraC-type_HTH"/>
</dbReference>
<dbReference type="Gene3D" id="3.40.50.2300">
    <property type="match status" value="1"/>
</dbReference>
<organism evidence="7 8">
    <name type="scientific">Paenibacillus hexagrammi</name>
    <dbReference type="NCBI Taxonomy" id="2908839"/>
    <lineage>
        <taxon>Bacteria</taxon>
        <taxon>Bacillati</taxon>
        <taxon>Bacillota</taxon>
        <taxon>Bacilli</taxon>
        <taxon>Bacillales</taxon>
        <taxon>Paenibacillaceae</taxon>
        <taxon>Paenibacillus</taxon>
    </lineage>
</organism>
<feature type="modified residue" description="4-aspartylphosphate" evidence="4">
    <location>
        <position position="55"/>
    </location>
</feature>
<evidence type="ECO:0000256" key="4">
    <source>
        <dbReference type="PROSITE-ProRule" id="PRU00169"/>
    </source>
</evidence>
<evidence type="ECO:0000259" key="5">
    <source>
        <dbReference type="PROSITE" id="PS01124"/>
    </source>
</evidence>
<proteinExistence type="predicted"/>
<dbReference type="InterPro" id="IPR011006">
    <property type="entry name" value="CheY-like_superfamily"/>
</dbReference>
<dbReference type="SMART" id="SM00448">
    <property type="entry name" value="REC"/>
    <property type="match status" value="1"/>
</dbReference>
<dbReference type="PRINTS" id="PR00032">
    <property type="entry name" value="HTHARAC"/>
</dbReference>
<keyword evidence="8" id="KW-1185">Reference proteome</keyword>
<gene>
    <name evidence="7" type="ORF">L0M14_19355</name>
</gene>
<evidence type="ECO:0000256" key="2">
    <source>
        <dbReference type="ARBA" id="ARBA00023125"/>
    </source>
</evidence>
<dbReference type="InterPro" id="IPR009057">
    <property type="entry name" value="Homeodomain-like_sf"/>
</dbReference>
<dbReference type="RefSeq" id="WP_235118245.1">
    <property type="nucleotide sequence ID" value="NZ_CP090978.1"/>
</dbReference>
<dbReference type="PANTHER" id="PTHR43280">
    <property type="entry name" value="ARAC-FAMILY TRANSCRIPTIONAL REGULATOR"/>
    <property type="match status" value="1"/>
</dbReference>
<dbReference type="InterPro" id="IPR001789">
    <property type="entry name" value="Sig_transdc_resp-reg_receiver"/>
</dbReference>
<dbReference type="PROSITE" id="PS01124">
    <property type="entry name" value="HTH_ARAC_FAMILY_2"/>
    <property type="match status" value="1"/>
</dbReference>
<dbReference type="SUPFAM" id="SSF46689">
    <property type="entry name" value="Homeodomain-like"/>
    <property type="match status" value="1"/>
</dbReference>
<dbReference type="Pfam" id="PF17853">
    <property type="entry name" value="GGDEF_2"/>
    <property type="match status" value="1"/>
</dbReference>
<evidence type="ECO:0000313" key="7">
    <source>
        <dbReference type="EMBL" id="UJF31900.1"/>
    </source>
</evidence>
<sequence length="545" mass="61768">MLNLLIVEDEFTTREGLLTMVDWKTLGIEVCGQAGNGLEALDMIESGGVDLLLSDIRMPIMDGLQLLTALNDKQLDIPSVLLTGYSDFEYAQRALRLGAVDYIIKPCPPREIAAVFEQVVSKLKERRKLESDWSGLQFQLKENIPIVKSQTLLEWLHQPKPRGENRKEQMRKLGMSIADQHVIVIAIQPDGKPLEELNYSRKDLQLIQFATTNIVQETLESSIRQPVEVVKDQHGITSICSGTFDLLKDKLNHGLAQLQRNLEKYLKITVSIGISSSKSSIDELSEAYREAAYALELRFYKGLGGIYFYDNHEDVQSDPPAVLSNPEQIKLEALIIEQLRGGLYAEALTLTEQWFESFQAEHARSRTEINLQTLSLMARLMQLGKEQELAESGWSDSLVAIADQVNRVETLEELSGLVYKAIQQLVELRNPHKTPKRKVQQAVELIAQEYNSPNLSLASVAKELFVSSTYLSTLFKQELGINFLDFVHQFRIEKAKAMLQSGDYKIQTIAREIGYFDEAHFTRTFKKWTGLSPSQYKKETLDPKS</sequence>
<reference evidence="7 8" key="1">
    <citation type="journal article" date="2024" name="Int. J. Syst. Evol. Microbiol.">
        <title>Paenibacillus hexagrammi sp. nov., a novel bacterium isolated from the gut content of Hexagrammos agrammus.</title>
        <authorList>
            <person name="Jung H.K."/>
            <person name="Kim D.G."/>
            <person name="Zin H."/>
            <person name="Park J."/>
            <person name="Jung H."/>
            <person name="Kim Y.O."/>
            <person name="Kong H.J."/>
            <person name="Kim J.W."/>
            <person name="Kim Y.S."/>
        </authorList>
    </citation>
    <scope>NUCLEOTIDE SEQUENCE [LARGE SCALE GENOMIC DNA]</scope>
    <source>
        <strain evidence="7 8">YPD9-1</strain>
    </source>
</reference>
<feature type="domain" description="Response regulatory" evidence="6">
    <location>
        <begin position="3"/>
        <end position="120"/>
    </location>
</feature>
<dbReference type="SMART" id="SM00342">
    <property type="entry name" value="HTH_ARAC"/>
    <property type="match status" value="1"/>
</dbReference>
<dbReference type="PANTHER" id="PTHR43280:SF2">
    <property type="entry name" value="HTH-TYPE TRANSCRIPTIONAL REGULATOR EXSA"/>
    <property type="match status" value="1"/>
</dbReference>
<dbReference type="InterPro" id="IPR018062">
    <property type="entry name" value="HTH_AraC-typ_CS"/>
</dbReference>
<dbReference type="EMBL" id="CP090978">
    <property type="protein sequence ID" value="UJF31900.1"/>
    <property type="molecule type" value="Genomic_DNA"/>
</dbReference>
<evidence type="ECO:0000313" key="8">
    <source>
        <dbReference type="Proteomes" id="UP001649230"/>
    </source>
</evidence>
<dbReference type="Pfam" id="PF00072">
    <property type="entry name" value="Response_reg"/>
    <property type="match status" value="1"/>
</dbReference>
<dbReference type="Gene3D" id="1.10.10.60">
    <property type="entry name" value="Homeodomain-like"/>
    <property type="match status" value="2"/>
</dbReference>